<reference evidence="8" key="1">
    <citation type="journal article" date="2019" name="Int. J. Syst. Evol. Microbiol.">
        <title>The Global Catalogue of Microorganisms (GCM) 10K type strain sequencing project: providing services to taxonomists for standard genome sequencing and annotation.</title>
        <authorList>
            <consortium name="The Broad Institute Genomics Platform"/>
            <consortium name="The Broad Institute Genome Sequencing Center for Infectious Disease"/>
            <person name="Wu L."/>
            <person name="Ma J."/>
        </authorList>
    </citation>
    <scope>NUCLEOTIDE SEQUENCE [LARGE SCALE GENOMIC DNA]</scope>
    <source>
        <strain evidence="8">JCM 16117</strain>
    </source>
</reference>
<dbReference type="EMBL" id="BAAAQY010000005">
    <property type="protein sequence ID" value="GAA2233951.1"/>
    <property type="molecule type" value="Genomic_DNA"/>
</dbReference>
<feature type="transmembrane region" description="Helical" evidence="5">
    <location>
        <begin position="60"/>
        <end position="79"/>
    </location>
</feature>
<dbReference type="PANTHER" id="PTHR42770">
    <property type="entry name" value="AMINO ACID TRANSPORTER-RELATED"/>
    <property type="match status" value="1"/>
</dbReference>
<evidence type="ECO:0000256" key="1">
    <source>
        <dbReference type="ARBA" id="ARBA00004141"/>
    </source>
</evidence>
<feature type="transmembrane region" description="Helical" evidence="5">
    <location>
        <begin position="414"/>
        <end position="437"/>
    </location>
</feature>
<gene>
    <name evidence="7" type="ORF">GCM10009851_18680</name>
</gene>
<feature type="transmembrane region" description="Helical" evidence="5">
    <location>
        <begin position="449"/>
        <end position="470"/>
    </location>
</feature>
<dbReference type="PANTHER" id="PTHR42770:SF16">
    <property type="entry name" value="AMINO ACID PERMEASE"/>
    <property type="match status" value="1"/>
</dbReference>
<feature type="transmembrane region" description="Helical" evidence="5">
    <location>
        <begin position="169"/>
        <end position="190"/>
    </location>
</feature>
<feature type="transmembrane region" description="Helical" evidence="5">
    <location>
        <begin position="374"/>
        <end position="402"/>
    </location>
</feature>
<dbReference type="InterPro" id="IPR004841">
    <property type="entry name" value="AA-permease/SLC12A_dom"/>
</dbReference>
<comment type="caution">
    <text evidence="7">The sequence shown here is derived from an EMBL/GenBank/DDBJ whole genome shotgun (WGS) entry which is preliminary data.</text>
</comment>
<feature type="transmembrane region" description="Helical" evidence="5">
    <location>
        <begin position="242"/>
        <end position="263"/>
    </location>
</feature>
<keyword evidence="8" id="KW-1185">Reference proteome</keyword>
<feature type="domain" description="Amino acid permease/ SLC12A" evidence="6">
    <location>
        <begin position="52"/>
        <end position="478"/>
    </location>
</feature>
<sequence length="514" mass="53146">MSVTKDPAAVGSPHARTLKGSLGVTAIVFMVVAAAAPLTVVGGAAPLGILLGNGVGFPSLYAISAVILLLFAVGLAAMTRHVPRPGAFFTFVGYGLGRPAGLASAFLALLTYTAIQISVHGYIGYILEVTVAGLGGPDIPWYLYSLAVIAIVGFLGYRHIDLSSRVLGILLVGEVGIVLVLVAAIVFTGGEQGLSAAPFLPENIFSGAPGVGLMFAIAAFIGFEATAIFRDEAKDPSRTIPRATYTAVIGIGVFYTLASWGLVMAWGPDNVLGVAAEDPGAMIIVTTAKYLGVVGEVIINVLLITSMFACVLSFHNVITRYQHSMSNAGVLPNVLGRVHPKHLSPHTSSLVQTVTAAVLIVVFALLALDPVLQVFTWFAGVATLAIAILMGITSLAVIVYFARTKQDRRVWNTVIAPALGFIGLIGSAIVIIAYFPLMVGDVDAEGTPVFGVVSFVLLALIVVFPVVGLVQAAVLKRARPAVYETITEAISDSSAATVPPASAASSETVPPAAS</sequence>
<evidence type="ECO:0000256" key="3">
    <source>
        <dbReference type="ARBA" id="ARBA00022989"/>
    </source>
</evidence>
<keyword evidence="3 5" id="KW-1133">Transmembrane helix</keyword>
<feature type="transmembrane region" description="Helical" evidence="5">
    <location>
        <begin position="297"/>
        <end position="318"/>
    </location>
</feature>
<feature type="transmembrane region" description="Helical" evidence="5">
    <location>
        <begin position="100"/>
        <end position="127"/>
    </location>
</feature>
<evidence type="ECO:0000313" key="8">
    <source>
        <dbReference type="Proteomes" id="UP001500929"/>
    </source>
</evidence>
<dbReference type="Pfam" id="PF00324">
    <property type="entry name" value="AA_permease"/>
    <property type="match status" value="1"/>
</dbReference>
<keyword evidence="4 5" id="KW-0472">Membrane</keyword>
<keyword evidence="2 5" id="KW-0812">Transmembrane</keyword>
<feature type="transmembrane region" description="Helical" evidence="5">
    <location>
        <begin position="139"/>
        <end position="157"/>
    </location>
</feature>
<evidence type="ECO:0000256" key="4">
    <source>
        <dbReference type="ARBA" id="ARBA00023136"/>
    </source>
</evidence>
<comment type="subcellular location">
    <subcellularLocation>
        <location evidence="1">Membrane</location>
        <topology evidence="1">Multi-pass membrane protein</topology>
    </subcellularLocation>
</comment>
<dbReference type="Gene3D" id="1.20.1740.10">
    <property type="entry name" value="Amino acid/polyamine transporter I"/>
    <property type="match status" value="1"/>
</dbReference>
<name>A0ABP5QEY7_9MICO</name>
<evidence type="ECO:0000313" key="7">
    <source>
        <dbReference type="EMBL" id="GAA2233951.1"/>
    </source>
</evidence>
<protein>
    <submittedName>
        <fullName evidence="7">APC family permease</fullName>
    </submittedName>
</protein>
<feature type="transmembrane region" description="Helical" evidence="5">
    <location>
        <begin position="21"/>
        <end position="40"/>
    </location>
</feature>
<evidence type="ECO:0000256" key="2">
    <source>
        <dbReference type="ARBA" id="ARBA00022692"/>
    </source>
</evidence>
<evidence type="ECO:0000256" key="5">
    <source>
        <dbReference type="SAM" id="Phobius"/>
    </source>
</evidence>
<evidence type="ECO:0000259" key="6">
    <source>
        <dbReference type="Pfam" id="PF00324"/>
    </source>
</evidence>
<dbReference type="Proteomes" id="UP001500929">
    <property type="component" value="Unassembled WGS sequence"/>
</dbReference>
<accession>A0ABP5QEY7</accession>
<organism evidence="7 8">
    <name type="scientific">Herbiconiux moechotypicola</name>
    <dbReference type="NCBI Taxonomy" id="637393"/>
    <lineage>
        <taxon>Bacteria</taxon>
        <taxon>Bacillati</taxon>
        <taxon>Actinomycetota</taxon>
        <taxon>Actinomycetes</taxon>
        <taxon>Micrococcales</taxon>
        <taxon>Microbacteriaceae</taxon>
        <taxon>Herbiconiux</taxon>
    </lineage>
</organism>
<dbReference type="PIRSF" id="PIRSF006060">
    <property type="entry name" value="AA_transporter"/>
    <property type="match status" value="1"/>
</dbReference>
<feature type="transmembrane region" description="Helical" evidence="5">
    <location>
        <begin position="210"/>
        <end position="230"/>
    </location>
</feature>
<feature type="transmembrane region" description="Helical" evidence="5">
    <location>
        <begin position="350"/>
        <end position="368"/>
    </location>
</feature>
<dbReference type="RefSeq" id="WP_259479350.1">
    <property type="nucleotide sequence ID" value="NZ_BAAAQY010000005.1"/>
</dbReference>
<proteinExistence type="predicted"/>
<dbReference type="InterPro" id="IPR050367">
    <property type="entry name" value="APC_superfamily"/>
</dbReference>